<evidence type="ECO:0000256" key="2">
    <source>
        <dbReference type="ARBA" id="ARBA00009765"/>
    </source>
</evidence>
<evidence type="ECO:0000313" key="9">
    <source>
        <dbReference type="EMBL" id="MCT9811274.1"/>
    </source>
</evidence>
<keyword evidence="4" id="KW-1003">Cell membrane</keyword>
<dbReference type="InterPro" id="IPR045863">
    <property type="entry name" value="CorA_TM1_TM2"/>
</dbReference>
<evidence type="ECO:0000256" key="3">
    <source>
        <dbReference type="ARBA" id="ARBA00022448"/>
    </source>
</evidence>
<dbReference type="PANTHER" id="PTHR46494:SF1">
    <property type="entry name" value="CORA FAMILY METAL ION TRANSPORTER (EUROFUNG)"/>
    <property type="match status" value="1"/>
</dbReference>
<keyword evidence="10" id="KW-1185">Reference proteome</keyword>
<feature type="transmembrane region" description="Helical" evidence="8">
    <location>
        <begin position="302"/>
        <end position="323"/>
    </location>
</feature>
<dbReference type="EMBL" id="JAODYH010000005">
    <property type="protein sequence ID" value="MCT9811274.1"/>
    <property type="molecule type" value="Genomic_DNA"/>
</dbReference>
<name>A0ABT2PLC6_9BURK</name>
<comment type="subcellular location">
    <subcellularLocation>
        <location evidence="1">Cell membrane</location>
        <topology evidence="1">Multi-pass membrane protein</topology>
    </subcellularLocation>
</comment>
<dbReference type="Gene3D" id="1.20.58.340">
    <property type="entry name" value="Magnesium transport protein CorA, transmembrane region"/>
    <property type="match status" value="2"/>
</dbReference>
<comment type="similarity">
    <text evidence="2">Belongs to the CorA metal ion transporter (MIT) (TC 1.A.35) family.</text>
</comment>
<dbReference type="SUPFAM" id="SSF143865">
    <property type="entry name" value="CorA soluble domain-like"/>
    <property type="match status" value="1"/>
</dbReference>
<dbReference type="RefSeq" id="WP_261500505.1">
    <property type="nucleotide sequence ID" value="NZ_JAODYH010000005.1"/>
</dbReference>
<evidence type="ECO:0000256" key="8">
    <source>
        <dbReference type="SAM" id="Phobius"/>
    </source>
</evidence>
<dbReference type="SUPFAM" id="SSF144083">
    <property type="entry name" value="Magnesium transport protein CorA, transmembrane region"/>
    <property type="match status" value="1"/>
</dbReference>
<keyword evidence="3" id="KW-0813">Transport</keyword>
<evidence type="ECO:0000313" key="10">
    <source>
        <dbReference type="Proteomes" id="UP001525968"/>
    </source>
</evidence>
<keyword evidence="6 8" id="KW-1133">Transmembrane helix</keyword>
<evidence type="ECO:0000256" key="1">
    <source>
        <dbReference type="ARBA" id="ARBA00004651"/>
    </source>
</evidence>
<dbReference type="CDD" id="cd12822">
    <property type="entry name" value="TmCorA-like"/>
    <property type="match status" value="1"/>
</dbReference>
<evidence type="ECO:0000256" key="6">
    <source>
        <dbReference type="ARBA" id="ARBA00022989"/>
    </source>
</evidence>
<dbReference type="InterPro" id="IPR045861">
    <property type="entry name" value="CorA_cytoplasmic_dom"/>
</dbReference>
<dbReference type="PANTHER" id="PTHR46494">
    <property type="entry name" value="CORA FAMILY METAL ION TRANSPORTER (EUROFUNG)"/>
    <property type="match status" value="1"/>
</dbReference>
<dbReference type="Proteomes" id="UP001525968">
    <property type="component" value="Unassembled WGS sequence"/>
</dbReference>
<accession>A0ABT2PLC6</accession>
<dbReference type="InterPro" id="IPR002523">
    <property type="entry name" value="MgTranspt_CorA/ZnTranspt_ZntB"/>
</dbReference>
<sequence length="366" mass="42139">MRTIHIATATAQTHDLGHELPTAPAADGFYWVSCSRAEFEAQLPALQAMLLQLCGMPLLDLHVSDLLNAHLPSNYDYTSQYDLLVFQRLVSTKQDSAPPAQVKPQRRDPVLARIVTRPVGLAVFDHLLLTVHPEECPVRTYFLQRLLSVQPTDIRVPKRASSPADLMLRLVNHMVDSYLELRRELTRQLDHWQYALLRPKARISNWSAILDARLALHQLDEICEDQRAAMQEWIEALDGWPPESLPQSQRERELLKVRSRDVLEHIERVVHHVRRLEQSAETAVQMHFSVQSNRANDIMRTLTTITAVFLPLNLIAAVFGMNFEFIPLVHKQGGFWWAMGGMGLVSLTLLSYFWRKRYIERIDHNQ</sequence>
<protein>
    <submittedName>
        <fullName evidence="9">Magnesium transporter CorA family protein</fullName>
    </submittedName>
</protein>
<keyword evidence="7 8" id="KW-0472">Membrane</keyword>
<proteinExistence type="inferred from homology"/>
<evidence type="ECO:0000256" key="5">
    <source>
        <dbReference type="ARBA" id="ARBA00022692"/>
    </source>
</evidence>
<reference evidence="9 10" key="1">
    <citation type="submission" date="2022-09" db="EMBL/GenBank/DDBJ databases">
        <title>Draft genome of isolate Be4.</title>
        <authorList>
            <person name="Sanchez-Castro I."/>
            <person name="Martinez-Rodriguez P."/>
            <person name="Descostes M."/>
            <person name="Merroun M."/>
        </authorList>
    </citation>
    <scope>NUCLEOTIDE SEQUENCE [LARGE SCALE GENOMIC DNA]</scope>
    <source>
        <strain evidence="9 10">Be4</strain>
    </source>
</reference>
<evidence type="ECO:0000256" key="7">
    <source>
        <dbReference type="ARBA" id="ARBA00023136"/>
    </source>
</evidence>
<keyword evidence="5 8" id="KW-0812">Transmembrane</keyword>
<gene>
    <name evidence="9" type="ORF">N0K08_11555</name>
</gene>
<feature type="transmembrane region" description="Helical" evidence="8">
    <location>
        <begin position="335"/>
        <end position="354"/>
    </location>
</feature>
<evidence type="ECO:0000256" key="4">
    <source>
        <dbReference type="ARBA" id="ARBA00022475"/>
    </source>
</evidence>
<comment type="caution">
    <text evidence="9">The sequence shown here is derived from an EMBL/GenBank/DDBJ whole genome shotgun (WGS) entry which is preliminary data.</text>
</comment>
<organism evidence="9 10">
    <name type="scientific">Acidovorax bellezanensis</name>
    <dbReference type="NCBI Taxonomy" id="2976702"/>
    <lineage>
        <taxon>Bacteria</taxon>
        <taxon>Pseudomonadati</taxon>
        <taxon>Pseudomonadota</taxon>
        <taxon>Betaproteobacteria</taxon>
        <taxon>Burkholderiales</taxon>
        <taxon>Comamonadaceae</taxon>
        <taxon>Acidovorax</taxon>
    </lineage>
</organism>
<dbReference type="Pfam" id="PF01544">
    <property type="entry name" value="CorA"/>
    <property type="match status" value="1"/>
</dbReference>